<accession>A0AA38PYQ1</accession>
<evidence type="ECO:0000256" key="1">
    <source>
        <dbReference type="SAM" id="MobiDB-lite"/>
    </source>
</evidence>
<feature type="region of interest" description="Disordered" evidence="1">
    <location>
        <begin position="35"/>
        <end position="138"/>
    </location>
</feature>
<evidence type="ECO:0000256" key="2">
    <source>
        <dbReference type="SAM" id="SignalP"/>
    </source>
</evidence>
<dbReference type="EMBL" id="MU802002">
    <property type="protein sequence ID" value="KAJ3984017.1"/>
    <property type="molecule type" value="Genomic_DNA"/>
</dbReference>
<feature type="compositionally biased region" description="Basic and acidic residues" evidence="1">
    <location>
        <begin position="112"/>
        <end position="125"/>
    </location>
</feature>
<feature type="signal peptide" evidence="2">
    <location>
        <begin position="1"/>
        <end position="19"/>
    </location>
</feature>
<keyword evidence="2" id="KW-0732">Signal</keyword>
<sequence>MKYFSVGVLAVISIAGALAAPLPVEGEIQPIVKRGGPGSSSWPPSWMKSSENDPTLLRRGGPGSSSWPPSWLKSSPDESTVTKRAVLERGGPGSSSWPPSWMKSTEAKPTILKRDGRGFEVERRGGPGSLRMTQQETNERCEDPLAIGSVFFC</sequence>
<name>A0AA38PYQ1_9AGAR</name>
<reference evidence="3" key="1">
    <citation type="submission" date="2022-08" db="EMBL/GenBank/DDBJ databases">
        <authorList>
            <consortium name="DOE Joint Genome Institute"/>
            <person name="Min B."/>
            <person name="Riley R."/>
            <person name="Sierra-Patev S."/>
            <person name="Naranjo-Ortiz M."/>
            <person name="Looney B."/>
            <person name="Konkel Z."/>
            <person name="Slot J.C."/>
            <person name="Sakamoto Y."/>
            <person name="Steenwyk J.L."/>
            <person name="Rokas A."/>
            <person name="Carro J."/>
            <person name="Camarero S."/>
            <person name="Ferreira P."/>
            <person name="Molpeceres G."/>
            <person name="Ruiz-Duenas F.J."/>
            <person name="Serrano A."/>
            <person name="Henrissat B."/>
            <person name="Drula E."/>
            <person name="Hughes K.W."/>
            <person name="Mata J.L."/>
            <person name="Ishikawa N.K."/>
            <person name="Vargas-Isla R."/>
            <person name="Ushijima S."/>
            <person name="Smith C.A."/>
            <person name="Ahrendt S."/>
            <person name="Andreopoulos W."/>
            <person name="He G."/>
            <person name="Labutti K."/>
            <person name="Lipzen A."/>
            <person name="Ng V."/>
            <person name="Sandor L."/>
            <person name="Barry K."/>
            <person name="Martinez A.T."/>
            <person name="Xiao Y."/>
            <person name="Gibbons J.G."/>
            <person name="Terashima K."/>
            <person name="Hibbett D.S."/>
            <person name="Grigoriev I.V."/>
        </authorList>
    </citation>
    <scope>NUCLEOTIDE SEQUENCE</scope>
    <source>
        <strain evidence="3">TFB7829</strain>
    </source>
</reference>
<dbReference type="AlphaFoldDB" id="A0AA38PYQ1"/>
<comment type="caution">
    <text evidence="3">The sequence shown here is derived from an EMBL/GenBank/DDBJ whole genome shotgun (WGS) entry which is preliminary data.</text>
</comment>
<gene>
    <name evidence="3" type="ORF">F5890DRAFT_1554436</name>
</gene>
<feature type="compositionally biased region" description="Low complexity" evidence="1">
    <location>
        <begin position="64"/>
        <end position="74"/>
    </location>
</feature>
<feature type="chain" id="PRO_5041463872" evidence="2">
    <location>
        <begin position="20"/>
        <end position="153"/>
    </location>
</feature>
<protein>
    <submittedName>
        <fullName evidence="3">Uncharacterized protein</fullName>
    </submittedName>
</protein>
<dbReference type="Proteomes" id="UP001163850">
    <property type="component" value="Unassembled WGS sequence"/>
</dbReference>
<organism evidence="3 4">
    <name type="scientific">Lentinula detonsa</name>
    <dbReference type="NCBI Taxonomy" id="2804962"/>
    <lineage>
        <taxon>Eukaryota</taxon>
        <taxon>Fungi</taxon>
        <taxon>Dikarya</taxon>
        <taxon>Basidiomycota</taxon>
        <taxon>Agaricomycotina</taxon>
        <taxon>Agaricomycetes</taxon>
        <taxon>Agaricomycetidae</taxon>
        <taxon>Agaricales</taxon>
        <taxon>Marasmiineae</taxon>
        <taxon>Omphalotaceae</taxon>
        <taxon>Lentinula</taxon>
    </lineage>
</organism>
<proteinExistence type="predicted"/>
<evidence type="ECO:0000313" key="3">
    <source>
        <dbReference type="EMBL" id="KAJ3984017.1"/>
    </source>
</evidence>
<evidence type="ECO:0000313" key="4">
    <source>
        <dbReference type="Proteomes" id="UP001163850"/>
    </source>
</evidence>